<dbReference type="SUPFAM" id="SSF46894">
    <property type="entry name" value="C-terminal effector domain of the bipartite response regulators"/>
    <property type="match status" value="1"/>
</dbReference>
<dbReference type="GO" id="GO:0003677">
    <property type="term" value="F:DNA binding"/>
    <property type="evidence" value="ECO:0007669"/>
    <property type="project" value="InterPro"/>
</dbReference>
<gene>
    <name evidence="4" type="ORF">F4U95_20065</name>
    <name evidence="3" type="ORF">F4U96_19940</name>
</gene>
<evidence type="ECO:0000256" key="1">
    <source>
        <dbReference type="SAM" id="Phobius"/>
    </source>
</evidence>
<keyword evidence="6" id="KW-1185">Reference proteome</keyword>
<evidence type="ECO:0000313" key="3">
    <source>
        <dbReference type="EMBL" id="KAA9012933.1"/>
    </source>
</evidence>
<evidence type="ECO:0000313" key="5">
    <source>
        <dbReference type="Proteomes" id="UP000325933"/>
    </source>
</evidence>
<dbReference type="EMBL" id="VYQB01000019">
    <property type="protein sequence ID" value="KAA9012933.1"/>
    <property type="molecule type" value="Genomic_DNA"/>
</dbReference>
<accession>A0A5J5HUH9</accession>
<dbReference type="Proteomes" id="UP000326364">
    <property type="component" value="Unassembled WGS sequence"/>
</dbReference>
<dbReference type="AlphaFoldDB" id="A0A5J5HUH9"/>
<keyword evidence="1" id="KW-0812">Transmembrane</keyword>
<dbReference type="SMART" id="SM00421">
    <property type="entry name" value="HTH_LUXR"/>
    <property type="match status" value="1"/>
</dbReference>
<organism evidence="4 5">
    <name type="scientific">Sphingobium limneticum</name>
    <dbReference type="NCBI Taxonomy" id="1007511"/>
    <lineage>
        <taxon>Bacteria</taxon>
        <taxon>Pseudomonadati</taxon>
        <taxon>Pseudomonadota</taxon>
        <taxon>Alphaproteobacteria</taxon>
        <taxon>Sphingomonadales</taxon>
        <taxon>Sphingomonadaceae</taxon>
        <taxon>Sphingobium</taxon>
    </lineage>
</organism>
<dbReference type="InterPro" id="IPR036388">
    <property type="entry name" value="WH-like_DNA-bd_sf"/>
</dbReference>
<evidence type="ECO:0000313" key="6">
    <source>
        <dbReference type="Proteomes" id="UP000326364"/>
    </source>
</evidence>
<dbReference type="PRINTS" id="PR00038">
    <property type="entry name" value="HTHLUXR"/>
</dbReference>
<dbReference type="EMBL" id="VYQA01000019">
    <property type="protein sequence ID" value="KAA9025179.1"/>
    <property type="molecule type" value="Genomic_DNA"/>
</dbReference>
<keyword evidence="1" id="KW-0472">Membrane</keyword>
<dbReference type="GO" id="GO:0006355">
    <property type="term" value="P:regulation of DNA-templated transcription"/>
    <property type="evidence" value="ECO:0007669"/>
    <property type="project" value="InterPro"/>
</dbReference>
<sequence>MIWLERTPLPVAMNWRRDTPLNEEDYSDRLERLSTRKGDCLREAAKGLSSKEIARVLNLSPHTVDNHILETRQILGNVSRWKAAQLFVDWEAGKGGQIIPPYPMTIPGGANCESNASIETKADAQPTHEEFKDLFAEGQRPYGVRKQPSSLLDIVPLRVAGRQRNDLNGPSTLIAFAILTPMMLFAVGAGISLLLVLNDLVAK</sequence>
<feature type="transmembrane region" description="Helical" evidence="1">
    <location>
        <begin position="173"/>
        <end position="197"/>
    </location>
</feature>
<reference evidence="5 6" key="1">
    <citation type="submission" date="2019-09" db="EMBL/GenBank/DDBJ databases">
        <authorList>
            <person name="Feng G."/>
        </authorList>
    </citation>
    <scope>NUCLEOTIDE SEQUENCE [LARGE SCALE GENOMIC DNA]</scope>
    <source>
        <strain evidence="4 5">KACC 19283</strain>
        <strain evidence="3 6">KACC 19284</strain>
    </source>
</reference>
<dbReference type="Pfam" id="PF00196">
    <property type="entry name" value="GerE"/>
    <property type="match status" value="1"/>
</dbReference>
<dbReference type="CDD" id="cd06170">
    <property type="entry name" value="LuxR_C_like"/>
    <property type="match status" value="1"/>
</dbReference>
<keyword evidence="1" id="KW-1133">Transmembrane helix</keyword>
<evidence type="ECO:0000259" key="2">
    <source>
        <dbReference type="PROSITE" id="PS50043"/>
    </source>
</evidence>
<dbReference type="Gene3D" id="1.10.10.10">
    <property type="entry name" value="Winged helix-like DNA-binding domain superfamily/Winged helix DNA-binding domain"/>
    <property type="match status" value="1"/>
</dbReference>
<proteinExistence type="predicted"/>
<dbReference type="InterPro" id="IPR016032">
    <property type="entry name" value="Sig_transdc_resp-reg_C-effctor"/>
</dbReference>
<comment type="caution">
    <text evidence="4">The sequence shown here is derived from an EMBL/GenBank/DDBJ whole genome shotgun (WGS) entry which is preliminary data.</text>
</comment>
<evidence type="ECO:0000313" key="4">
    <source>
        <dbReference type="EMBL" id="KAA9025179.1"/>
    </source>
</evidence>
<dbReference type="PROSITE" id="PS50043">
    <property type="entry name" value="HTH_LUXR_2"/>
    <property type="match status" value="1"/>
</dbReference>
<dbReference type="Proteomes" id="UP000325933">
    <property type="component" value="Unassembled WGS sequence"/>
</dbReference>
<dbReference type="InterPro" id="IPR000792">
    <property type="entry name" value="Tscrpt_reg_LuxR_C"/>
</dbReference>
<feature type="domain" description="HTH luxR-type" evidence="2">
    <location>
        <begin position="26"/>
        <end position="91"/>
    </location>
</feature>
<name>A0A5J5HUH9_9SPHN</name>
<protein>
    <submittedName>
        <fullName evidence="4">Helix-turn-helix transcriptional regulator</fullName>
    </submittedName>
</protein>